<dbReference type="Proteomes" id="UP000647241">
    <property type="component" value="Unassembled WGS sequence"/>
</dbReference>
<reference evidence="2" key="1">
    <citation type="journal article" date="2014" name="Int. J. Syst. Evol. Microbiol.">
        <title>Complete genome sequence of Corynebacterium casei LMG S-19264T (=DSM 44701T), isolated from a smear-ripened cheese.</title>
        <authorList>
            <consortium name="US DOE Joint Genome Institute (JGI-PGF)"/>
            <person name="Walter F."/>
            <person name="Albersmeier A."/>
            <person name="Kalinowski J."/>
            <person name="Ruckert C."/>
        </authorList>
    </citation>
    <scope>NUCLEOTIDE SEQUENCE</scope>
    <source>
        <strain evidence="2">CGMCC 1.12997</strain>
    </source>
</reference>
<evidence type="ECO:0000313" key="3">
    <source>
        <dbReference type="Proteomes" id="UP000647241"/>
    </source>
</evidence>
<evidence type="ECO:0000313" key="2">
    <source>
        <dbReference type="EMBL" id="GGG67637.1"/>
    </source>
</evidence>
<sequence length="123" mass="13773">MTPDSKLIGFIPTRDAARALDFYQNLLGLRFVSDDAFAIVFELNGNMIRLVRIEEFTPAPYTILGWQVEDIESSVKELAAKGLAFQQYSFLEQSEEGIWTAPGGARIAWFHDPDGNTLSLSQD</sequence>
<dbReference type="PROSITE" id="PS51819">
    <property type="entry name" value="VOC"/>
    <property type="match status" value="1"/>
</dbReference>
<comment type="caution">
    <text evidence="2">The sequence shown here is derived from an EMBL/GenBank/DDBJ whole genome shotgun (WGS) entry which is preliminary data.</text>
</comment>
<dbReference type="Pfam" id="PF00903">
    <property type="entry name" value="Glyoxalase"/>
    <property type="match status" value="1"/>
</dbReference>
<keyword evidence="3" id="KW-1185">Reference proteome</keyword>
<feature type="domain" description="VOC" evidence="1">
    <location>
        <begin position="2"/>
        <end position="123"/>
    </location>
</feature>
<dbReference type="RefSeq" id="WP_188552730.1">
    <property type="nucleotide sequence ID" value="NZ_BMGT01000001.1"/>
</dbReference>
<dbReference type="InterPro" id="IPR037523">
    <property type="entry name" value="VOC_core"/>
</dbReference>
<name>A0A917H574_9BACT</name>
<dbReference type="EMBL" id="BMGT01000001">
    <property type="protein sequence ID" value="GGG67637.1"/>
    <property type="molecule type" value="Genomic_DNA"/>
</dbReference>
<dbReference type="Gene3D" id="3.10.180.10">
    <property type="entry name" value="2,3-Dihydroxybiphenyl 1,2-Dioxygenase, domain 1"/>
    <property type="match status" value="1"/>
</dbReference>
<reference evidence="2" key="2">
    <citation type="submission" date="2020-09" db="EMBL/GenBank/DDBJ databases">
        <authorList>
            <person name="Sun Q."/>
            <person name="Zhou Y."/>
        </authorList>
    </citation>
    <scope>NUCLEOTIDE SEQUENCE</scope>
    <source>
        <strain evidence="2">CGMCC 1.12997</strain>
    </source>
</reference>
<dbReference type="AlphaFoldDB" id="A0A917H574"/>
<evidence type="ECO:0000259" key="1">
    <source>
        <dbReference type="PROSITE" id="PS51819"/>
    </source>
</evidence>
<organism evidence="2 3">
    <name type="scientific">Edaphobacter dinghuensis</name>
    <dbReference type="NCBI Taxonomy" id="1560005"/>
    <lineage>
        <taxon>Bacteria</taxon>
        <taxon>Pseudomonadati</taxon>
        <taxon>Acidobacteriota</taxon>
        <taxon>Terriglobia</taxon>
        <taxon>Terriglobales</taxon>
        <taxon>Acidobacteriaceae</taxon>
        <taxon>Edaphobacter</taxon>
    </lineage>
</organism>
<accession>A0A917H574</accession>
<protein>
    <submittedName>
        <fullName evidence="2">Glyoxalase</fullName>
    </submittedName>
</protein>
<dbReference type="InterPro" id="IPR004360">
    <property type="entry name" value="Glyas_Fos-R_dOase_dom"/>
</dbReference>
<dbReference type="InterPro" id="IPR029068">
    <property type="entry name" value="Glyas_Bleomycin-R_OHBP_Dase"/>
</dbReference>
<dbReference type="CDD" id="cd06587">
    <property type="entry name" value="VOC"/>
    <property type="match status" value="1"/>
</dbReference>
<dbReference type="SUPFAM" id="SSF54593">
    <property type="entry name" value="Glyoxalase/Bleomycin resistance protein/Dihydroxybiphenyl dioxygenase"/>
    <property type="match status" value="1"/>
</dbReference>
<proteinExistence type="predicted"/>
<gene>
    <name evidence="2" type="ORF">GCM10011585_06950</name>
</gene>